<evidence type="ECO:0008006" key="3">
    <source>
        <dbReference type="Google" id="ProtNLM"/>
    </source>
</evidence>
<dbReference type="HOGENOM" id="CLU_833240_0_0_5"/>
<dbReference type="EMBL" id="CP010803">
    <property type="protein sequence ID" value="AJY47493.1"/>
    <property type="molecule type" value="Genomic_DNA"/>
</dbReference>
<evidence type="ECO:0000313" key="2">
    <source>
        <dbReference type="Proteomes" id="UP000032611"/>
    </source>
</evidence>
<dbReference type="STRING" id="1486262.TM49_20375"/>
<dbReference type="PATRIC" id="fig|1486262.3.peg.4211"/>
<dbReference type="Pfam" id="PF09898">
    <property type="entry name" value="DUF2125"/>
    <property type="match status" value="1"/>
</dbReference>
<accession>A0A0D5LVT1</accession>
<protein>
    <recommendedName>
        <fullName evidence="3">DUF2125 domain-containing protein</fullName>
    </recommendedName>
</protein>
<dbReference type="Proteomes" id="UP000032611">
    <property type="component" value="Chromosome"/>
</dbReference>
<name>A0A0D5LVT1_MAREN</name>
<dbReference type="KEGG" id="mey:TM49_20375"/>
<gene>
    <name evidence="1" type="ORF">TM49_20375</name>
</gene>
<proteinExistence type="predicted"/>
<organism evidence="1 2">
    <name type="scientific">Martelella endophytica</name>
    <dbReference type="NCBI Taxonomy" id="1486262"/>
    <lineage>
        <taxon>Bacteria</taxon>
        <taxon>Pseudomonadati</taxon>
        <taxon>Pseudomonadota</taxon>
        <taxon>Alphaproteobacteria</taxon>
        <taxon>Hyphomicrobiales</taxon>
        <taxon>Aurantimonadaceae</taxon>
        <taxon>Martelella</taxon>
    </lineage>
</organism>
<evidence type="ECO:0000313" key="1">
    <source>
        <dbReference type="EMBL" id="AJY47493.1"/>
    </source>
</evidence>
<sequence>MVVIVAILYGLAWFFIARTVKSRIFTLLEGQGDRDVVVACEDVGYQGFPADFGFSCDGVHIRDRRTDTTFDTPRLLAKAPVYSPWTVLATIEGPATVANDEGVILRAEFGHLGGKLIYGSSAPRLVTYDLSDLVLRFSDATGRQGTLTTEKAQGLARNTDGDLDVALSVSNAILRPQNAGEALEPVSLNLLATVDDAGPLLGKRIRPQMLRGKSGILNQAVVVVGESNSNLALSGPFSFDQDGYLDGRFSFELTGIDAVSGALQLALPQAADLVATVTGLVKAFTSGQRTLSLDVRVAHGRATMGLIPLGQIPPI</sequence>
<dbReference type="InterPro" id="IPR018666">
    <property type="entry name" value="DUF2125"/>
</dbReference>
<reference evidence="1 2" key="1">
    <citation type="journal article" date="2015" name="Genome Announc.">
        <title>Complete genome sequence of Martelella endophytica YC6887, which has antifungal activity associated with a halophyte.</title>
        <authorList>
            <person name="Khan A."/>
            <person name="Khan H."/>
            <person name="Chung E.J."/>
            <person name="Hossain M.T."/>
            <person name="Chung Y.R."/>
        </authorList>
    </citation>
    <scope>NUCLEOTIDE SEQUENCE [LARGE SCALE GENOMIC DNA]</scope>
    <source>
        <strain evidence="1">YC6887</strain>
    </source>
</reference>
<keyword evidence="2" id="KW-1185">Reference proteome</keyword>
<dbReference type="AlphaFoldDB" id="A0A0D5LVT1"/>